<sequence>MFRPSVLALDTTPAQHECHVAQLNSVSDNRSSVQSVNPIPMSSHRNGQSKSRTGCLTCKIQQSAAAQTNGKCTETGRKCEGPVARQIRFAEDQSSTPKQHVLLAELSLHAPQHSDDERWAFNYFVYRVAPMFAGIIDGPFWLELIPRLAQSYTFVWQVVMSISWAFEHVQYRDLRTVFDTGCPTAVVINTEHRRALKWYSKALVSFRQLLEQGEADNAHALLSCILFSTFEFQQRNVGNALRLMDNAYKMLGQNLSNSPAQQILATNTGIAETVTAFSSRKALLMATLAIPEWKYHAREHSSRPFIAATLSVLDEFRQNLYKLMYKAYEIVRVTDLLSHDEYEMQKLRPKQQIRLQKLQRWKDSFLPFSEGLRDGETKWISSYLLMHWGICYIWLSCCMTPWEVSFDEHMHEFAAIVERAGEVINRDAGDEAGGPIFNGEIEMVLALYFAATKCRHAMIRRKALRLIRNIPYQERFWASIASPRVVEKIIAVEECHDRFLEHPSPAGLLWLPPEEHRIHHVAIVKGDVNEARRRLKLRWSKVALDDDGSFRMVQEDVWLEDCIEDPGRNQHC</sequence>
<evidence type="ECO:0008006" key="10">
    <source>
        <dbReference type="Google" id="ProtNLM"/>
    </source>
</evidence>
<dbReference type="RefSeq" id="XP_016635187.1">
    <property type="nucleotide sequence ID" value="XM_016774241.1"/>
</dbReference>
<organism evidence="8 9">
    <name type="scientific">Fonsecaea multimorphosa CBS 102226</name>
    <dbReference type="NCBI Taxonomy" id="1442371"/>
    <lineage>
        <taxon>Eukaryota</taxon>
        <taxon>Fungi</taxon>
        <taxon>Dikarya</taxon>
        <taxon>Ascomycota</taxon>
        <taxon>Pezizomycotina</taxon>
        <taxon>Eurotiomycetes</taxon>
        <taxon>Chaetothyriomycetidae</taxon>
        <taxon>Chaetothyriales</taxon>
        <taxon>Herpotrichiellaceae</taxon>
        <taxon>Fonsecaea</taxon>
    </lineage>
</organism>
<keyword evidence="4" id="KW-0238">DNA-binding</keyword>
<dbReference type="VEuPathDB" id="FungiDB:Z520_03731"/>
<evidence type="ECO:0000256" key="7">
    <source>
        <dbReference type="SAM" id="MobiDB-lite"/>
    </source>
</evidence>
<evidence type="ECO:0000256" key="1">
    <source>
        <dbReference type="ARBA" id="ARBA00022723"/>
    </source>
</evidence>
<evidence type="ECO:0000313" key="9">
    <source>
        <dbReference type="Proteomes" id="UP000053411"/>
    </source>
</evidence>
<dbReference type="GO" id="GO:0046872">
    <property type="term" value="F:metal ion binding"/>
    <property type="evidence" value="ECO:0007669"/>
    <property type="project" value="UniProtKB-KW"/>
</dbReference>
<evidence type="ECO:0000256" key="4">
    <source>
        <dbReference type="ARBA" id="ARBA00023125"/>
    </source>
</evidence>
<dbReference type="OrthoDB" id="3145928at2759"/>
<dbReference type="STRING" id="1442371.A0A0D2KCZ6"/>
<keyword evidence="1" id="KW-0479">Metal-binding</keyword>
<accession>A0A0D2KCZ6</accession>
<evidence type="ECO:0000313" key="8">
    <source>
        <dbReference type="EMBL" id="KIY01065.1"/>
    </source>
</evidence>
<evidence type="ECO:0000256" key="6">
    <source>
        <dbReference type="ARBA" id="ARBA00023242"/>
    </source>
</evidence>
<keyword evidence="5" id="KW-0804">Transcription</keyword>
<keyword evidence="9" id="KW-1185">Reference proteome</keyword>
<keyword evidence="2" id="KW-0862">Zinc</keyword>
<dbReference type="InterPro" id="IPR052360">
    <property type="entry name" value="Transcr_Regulatory_Proteins"/>
</dbReference>
<dbReference type="EMBL" id="KN848066">
    <property type="protein sequence ID" value="KIY01065.1"/>
    <property type="molecule type" value="Genomic_DNA"/>
</dbReference>
<dbReference type="GeneID" id="27709477"/>
<protein>
    <recommendedName>
        <fullName evidence="10">Zn(2)-C6 fungal-type domain-containing protein</fullName>
    </recommendedName>
</protein>
<dbReference type="AlphaFoldDB" id="A0A0D2KCZ6"/>
<dbReference type="PANTHER" id="PTHR36206">
    <property type="entry name" value="ASPERCRYPTIN BIOSYNTHESIS CLUSTER-SPECIFIC TRANSCRIPTION REGULATOR ATNN-RELATED"/>
    <property type="match status" value="1"/>
</dbReference>
<evidence type="ECO:0000256" key="2">
    <source>
        <dbReference type="ARBA" id="ARBA00022833"/>
    </source>
</evidence>
<name>A0A0D2KCZ6_9EURO</name>
<dbReference type="GO" id="GO:0003677">
    <property type="term" value="F:DNA binding"/>
    <property type="evidence" value="ECO:0007669"/>
    <property type="project" value="UniProtKB-KW"/>
</dbReference>
<evidence type="ECO:0000256" key="5">
    <source>
        <dbReference type="ARBA" id="ARBA00023163"/>
    </source>
</evidence>
<dbReference type="Proteomes" id="UP000053411">
    <property type="component" value="Unassembled WGS sequence"/>
</dbReference>
<keyword evidence="6" id="KW-0539">Nucleus</keyword>
<gene>
    <name evidence="8" type="ORF">Z520_03731</name>
</gene>
<keyword evidence="3" id="KW-0805">Transcription regulation</keyword>
<reference evidence="8 9" key="1">
    <citation type="submission" date="2015-01" db="EMBL/GenBank/DDBJ databases">
        <title>The Genome Sequence of Fonsecaea multimorphosa CBS 102226.</title>
        <authorList>
            <consortium name="The Broad Institute Genomics Platform"/>
            <person name="Cuomo C."/>
            <person name="de Hoog S."/>
            <person name="Gorbushina A."/>
            <person name="Stielow B."/>
            <person name="Teixiera M."/>
            <person name="Abouelleil A."/>
            <person name="Chapman S.B."/>
            <person name="Priest M."/>
            <person name="Young S.K."/>
            <person name="Wortman J."/>
            <person name="Nusbaum C."/>
            <person name="Birren B."/>
        </authorList>
    </citation>
    <scope>NUCLEOTIDE SEQUENCE [LARGE SCALE GENOMIC DNA]</scope>
    <source>
        <strain evidence="8 9">CBS 102226</strain>
    </source>
</reference>
<evidence type="ECO:0000256" key="3">
    <source>
        <dbReference type="ARBA" id="ARBA00023015"/>
    </source>
</evidence>
<proteinExistence type="predicted"/>
<feature type="region of interest" description="Disordered" evidence="7">
    <location>
        <begin position="29"/>
        <end position="51"/>
    </location>
</feature>
<dbReference type="PANTHER" id="PTHR36206:SF14">
    <property type="entry name" value="ZN(2)-C6 FUNGAL-TYPE DOMAIN-CONTAINING PROTEIN-RELATED"/>
    <property type="match status" value="1"/>
</dbReference>